<dbReference type="EMBL" id="QKNV01000281">
    <property type="protein sequence ID" value="PZA19720.1"/>
    <property type="molecule type" value="Genomic_DNA"/>
</dbReference>
<protein>
    <submittedName>
        <fullName evidence="3">Uncharacterized protein</fullName>
    </submittedName>
</protein>
<evidence type="ECO:0000313" key="4">
    <source>
        <dbReference type="Proteomes" id="UP000247602"/>
    </source>
</evidence>
<reference evidence="3 4" key="1">
    <citation type="submission" date="2018-06" db="EMBL/GenBank/DDBJ databases">
        <title>Draft genome sequence of Modestobacter versicolor CP153-2.</title>
        <authorList>
            <person name="Gundlapally S.R."/>
        </authorList>
    </citation>
    <scope>NUCLEOTIDE SEQUENCE [LARGE SCALE GENOMIC DNA]</scope>
    <source>
        <strain evidence="3 4">CP153-2</strain>
    </source>
</reference>
<sequence length="134" mass="14441">MTSPADLARQHTLRTAVARFDDLRTRDSLADPTAEDSVEAERLSQTEALELLALGQVITSKAGYGQQLAVRSAREAGATWSAIGRALDVSKQAAWEAHTRWIEDQAALHRASGHRGLDEVSAARAKRLAGPPES</sequence>
<gene>
    <name evidence="3" type="ORF">DMO24_19240</name>
    <name evidence="2" type="ORF">FHX36_002950</name>
</gene>
<evidence type="ECO:0000313" key="2">
    <source>
        <dbReference type="EMBL" id="MBB3677215.1"/>
    </source>
</evidence>
<evidence type="ECO:0000256" key="1">
    <source>
        <dbReference type="SAM" id="MobiDB-lite"/>
    </source>
</evidence>
<feature type="region of interest" description="Disordered" evidence="1">
    <location>
        <begin position="112"/>
        <end position="134"/>
    </location>
</feature>
<name>A0A323V6M1_9ACTN</name>
<dbReference type="Proteomes" id="UP000580718">
    <property type="component" value="Unassembled WGS sequence"/>
</dbReference>
<comment type="caution">
    <text evidence="3">The sequence shown here is derived from an EMBL/GenBank/DDBJ whole genome shotgun (WGS) entry which is preliminary data.</text>
</comment>
<proteinExistence type="predicted"/>
<accession>A0A323V6M1</accession>
<dbReference type="EMBL" id="JACIBU010000001">
    <property type="protein sequence ID" value="MBB3677215.1"/>
    <property type="molecule type" value="Genomic_DNA"/>
</dbReference>
<dbReference type="OrthoDB" id="3480766at2"/>
<evidence type="ECO:0000313" key="3">
    <source>
        <dbReference type="EMBL" id="PZA19720.1"/>
    </source>
</evidence>
<reference evidence="2 5" key="2">
    <citation type="submission" date="2020-08" db="EMBL/GenBank/DDBJ databases">
        <title>Sequencing the genomes of 1000 actinobacteria strains.</title>
        <authorList>
            <person name="Klenk H.-P."/>
        </authorList>
    </citation>
    <scope>NUCLEOTIDE SEQUENCE [LARGE SCALE GENOMIC DNA]</scope>
    <source>
        <strain evidence="2 5">DSM 16678</strain>
    </source>
</reference>
<dbReference type="AlphaFoldDB" id="A0A323V6M1"/>
<keyword evidence="4" id="KW-1185">Reference proteome</keyword>
<evidence type="ECO:0000313" key="5">
    <source>
        <dbReference type="Proteomes" id="UP000580718"/>
    </source>
</evidence>
<dbReference type="RefSeq" id="WP_110553871.1">
    <property type="nucleotide sequence ID" value="NZ_JACIBU010000001.1"/>
</dbReference>
<organism evidence="3 4">
    <name type="scientific">Modestobacter versicolor</name>
    <dbReference type="NCBI Taxonomy" id="429133"/>
    <lineage>
        <taxon>Bacteria</taxon>
        <taxon>Bacillati</taxon>
        <taxon>Actinomycetota</taxon>
        <taxon>Actinomycetes</taxon>
        <taxon>Geodermatophilales</taxon>
        <taxon>Geodermatophilaceae</taxon>
        <taxon>Modestobacter</taxon>
    </lineage>
</organism>
<dbReference type="Proteomes" id="UP000247602">
    <property type="component" value="Unassembled WGS sequence"/>
</dbReference>